<evidence type="ECO:0000313" key="4">
    <source>
        <dbReference type="Proteomes" id="UP000749293"/>
    </source>
</evidence>
<dbReference type="AlphaFoldDB" id="A0A9P4YSF6"/>
<sequence length="133" mass="14826">MGDTASTVGTLIVPAIVGLVVFLTLTYILLPAWRRYSSRYSQYLPINSFSEHTSSFRDRLTTRLLSIANRREEQAFAARGLSNVNIDHSDEQIDDGEELGDVDGQMRLASHGQSGDGTTADDQYTNTRRLSRE</sequence>
<protein>
    <submittedName>
        <fullName evidence="3">Conserved hypothetical, protein</fullName>
    </submittedName>
</protein>
<keyword evidence="2" id="KW-0472">Membrane</keyword>
<gene>
    <name evidence="3" type="ORF">GMORB2_2810</name>
</gene>
<feature type="region of interest" description="Disordered" evidence="1">
    <location>
        <begin position="87"/>
        <end position="133"/>
    </location>
</feature>
<evidence type="ECO:0000256" key="2">
    <source>
        <dbReference type="SAM" id="Phobius"/>
    </source>
</evidence>
<organism evidence="3 4">
    <name type="scientific">Geosmithia morbida</name>
    <dbReference type="NCBI Taxonomy" id="1094350"/>
    <lineage>
        <taxon>Eukaryota</taxon>
        <taxon>Fungi</taxon>
        <taxon>Dikarya</taxon>
        <taxon>Ascomycota</taxon>
        <taxon>Pezizomycotina</taxon>
        <taxon>Sordariomycetes</taxon>
        <taxon>Hypocreomycetidae</taxon>
        <taxon>Hypocreales</taxon>
        <taxon>Bionectriaceae</taxon>
        <taxon>Geosmithia</taxon>
    </lineage>
</organism>
<keyword evidence="2" id="KW-0812">Transmembrane</keyword>
<dbReference type="Proteomes" id="UP000749293">
    <property type="component" value="Unassembled WGS sequence"/>
</dbReference>
<reference evidence="3" key="1">
    <citation type="submission" date="2020-03" db="EMBL/GenBank/DDBJ databases">
        <title>Site-based positive gene gene selection in Geosmithia morbida across the United States reveals a broad range of putative effectors and factors for local host and environmental adapation.</title>
        <authorList>
            <person name="Onufrak A."/>
            <person name="Murdoch R.W."/>
            <person name="Gazis R."/>
            <person name="Huff M."/>
            <person name="Staton M."/>
            <person name="Klingeman W."/>
            <person name="Hadziabdic D."/>
        </authorList>
    </citation>
    <scope>NUCLEOTIDE SEQUENCE</scope>
    <source>
        <strain evidence="3">1262</strain>
    </source>
</reference>
<keyword evidence="4" id="KW-1185">Reference proteome</keyword>
<dbReference type="GeneID" id="55969040"/>
<feature type="compositionally biased region" description="Acidic residues" evidence="1">
    <location>
        <begin position="92"/>
        <end position="101"/>
    </location>
</feature>
<proteinExistence type="predicted"/>
<evidence type="ECO:0000256" key="1">
    <source>
        <dbReference type="SAM" id="MobiDB-lite"/>
    </source>
</evidence>
<dbReference type="RefSeq" id="XP_035319458.1">
    <property type="nucleotide sequence ID" value="XM_035464788.1"/>
</dbReference>
<feature type="transmembrane region" description="Helical" evidence="2">
    <location>
        <begin position="12"/>
        <end position="30"/>
    </location>
</feature>
<accession>A0A9P4YSF6</accession>
<dbReference type="EMBL" id="JAANYQ010000015">
    <property type="protein sequence ID" value="KAF4120806.1"/>
    <property type="molecule type" value="Genomic_DNA"/>
</dbReference>
<feature type="compositionally biased region" description="Polar residues" evidence="1">
    <location>
        <begin position="111"/>
        <end position="133"/>
    </location>
</feature>
<keyword evidence="2" id="KW-1133">Transmembrane helix</keyword>
<evidence type="ECO:0000313" key="3">
    <source>
        <dbReference type="EMBL" id="KAF4120806.1"/>
    </source>
</evidence>
<dbReference type="OrthoDB" id="5427070at2759"/>
<name>A0A9P4YSF6_9HYPO</name>
<comment type="caution">
    <text evidence="3">The sequence shown here is derived from an EMBL/GenBank/DDBJ whole genome shotgun (WGS) entry which is preliminary data.</text>
</comment>